<dbReference type="OrthoDB" id="1681843at2759"/>
<dbReference type="Gene3D" id="6.20.50.80">
    <property type="match status" value="1"/>
</dbReference>
<proteinExistence type="predicted"/>
<dbReference type="AlphaFoldDB" id="A0A834G4X3"/>
<dbReference type="EMBL" id="WJXA01000011">
    <property type="protein sequence ID" value="KAF7126266.1"/>
    <property type="molecule type" value="Genomic_DNA"/>
</dbReference>
<keyword evidence="2" id="KW-1185">Reference proteome</keyword>
<organism evidence="1 2">
    <name type="scientific">Rhododendron simsii</name>
    <name type="common">Sims's rhododendron</name>
    <dbReference type="NCBI Taxonomy" id="118357"/>
    <lineage>
        <taxon>Eukaryota</taxon>
        <taxon>Viridiplantae</taxon>
        <taxon>Streptophyta</taxon>
        <taxon>Embryophyta</taxon>
        <taxon>Tracheophyta</taxon>
        <taxon>Spermatophyta</taxon>
        <taxon>Magnoliopsida</taxon>
        <taxon>eudicotyledons</taxon>
        <taxon>Gunneridae</taxon>
        <taxon>Pentapetalae</taxon>
        <taxon>asterids</taxon>
        <taxon>Ericales</taxon>
        <taxon>Ericaceae</taxon>
        <taxon>Ericoideae</taxon>
        <taxon>Rhodoreae</taxon>
        <taxon>Rhododendron</taxon>
    </lineage>
</organism>
<gene>
    <name evidence="1" type="ORF">RHSIM_Rhsim11G0049300</name>
</gene>
<protein>
    <recommendedName>
        <fullName evidence="3">Serine-threonine/tyrosine-protein kinase catalytic domain-containing protein</fullName>
    </recommendedName>
</protein>
<evidence type="ECO:0008006" key="3">
    <source>
        <dbReference type="Google" id="ProtNLM"/>
    </source>
</evidence>
<evidence type="ECO:0000313" key="2">
    <source>
        <dbReference type="Proteomes" id="UP000626092"/>
    </source>
</evidence>
<name>A0A834G4X3_RHOSS</name>
<evidence type="ECO:0000313" key="1">
    <source>
        <dbReference type="EMBL" id="KAF7126266.1"/>
    </source>
</evidence>
<reference evidence="1" key="1">
    <citation type="submission" date="2019-11" db="EMBL/GenBank/DDBJ databases">
        <authorList>
            <person name="Liu Y."/>
            <person name="Hou J."/>
            <person name="Li T.-Q."/>
            <person name="Guan C.-H."/>
            <person name="Wu X."/>
            <person name="Wu H.-Z."/>
            <person name="Ling F."/>
            <person name="Zhang R."/>
            <person name="Shi X.-G."/>
            <person name="Ren J.-P."/>
            <person name="Chen E.-F."/>
            <person name="Sun J.-M."/>
        </authorList>
    </citation>
    <scope>NUCLEOTIDE SEQUENCE</scope>
    <source>
        <strain evidence="1">Adult_tree_wgs_1</strain>
        <tissue evidence="1">Leaves</tissue>
    </source>
</reference>
<comment type="caution">
    <text evidence="1">The sequence shown here is derived from an EMBL/GenBank/DDBJ whole genome shotgun (WGS) entry which is preliminary data.</text>
</comment>
<dbReference type="Proteomes" id="UP000626092">
    <property type="component" value="Unassembled WGS sequence"/>
</dbReference>
<sequence>MYDFHERDSDIMCGSICLWFDLCRGFEALTTGRRQKRPRQLEEDLDAKFSTMGECNPVTYLEGCRLPIAPSEPSTLLNAILRDVVICYDGTVRNVCNNSIIQFKYETKPRAKNICAAGEPVGVCDSCAEFSFGVVLLELIAGPKTVGKFGDGVDIVRRVKKTISELAQWVPTCKHHKPVQDCHHLHRPEAYDEGSRAHDHQSSFARCGIASCHTLAF</sequence>
<accession>A0A834G4X3</accession>
<dbReference type="SUPFAM" id="SSF64484">
    <property type="entry name" value="beta and beta-prime subunits of DNA dependent RNA-polymerase"/>
    <property type="match status" value="1"/>
</dbReference>